<sequence>MTNERYIHLNSREKKVARYIHRRFKKPAVLLDRSSYTTLYAYLYISGNYFVQY</sequence>
<comment type="caution">
    <text evidence="1">The sequence shown here is derived from an EMBL/GenBank/DDBJ whole genome shotgun (WGS) entry which is preliminary data.</text>
</comment>
<protein>
    <submittedName>
        <fullName evidence="1">Uncharacterized protein</fullName>
    </submittedName>
</protein>
<dbReference type="Proteomes" id="UP000238479">
    <property type="component" value="Chromosome 7"/>
</dbReference>
<keyword evidence="2" id="KW-1185">Reference proteome</keyword>
<accession>A0A2P6P6Y6</accession>
<proteinExistence type="predicted"/>
<dbReference type="EMBL" id="PDCK01000045">
    <property type="protein sequence ID" value="PRQ17680.1"/>
    <property type="molecule type" value="Genomic_DNA"/>
</dbReference>
<evidence type="ECO:0000313" key="2">
    <source>
        <dbReference type="Proteomes" id="UP000238479"/>
    </source>
</evidence>
<dbReference type="Gramene" id="PRQ17680">
    <property type="protein sequence ID" value="PRQ17680"/>
    <property type="gene ID" value="RchiOBHm_Chr7g0197621"/>
</dbReference>
<organism evidence="1 2">
    <name type="scientific">Rosa chinensis</name>
    <name type="common">China rose</name>
    <dbReference type="NCBI Taxonomy" id="74649"/>
    <lineage>
        <taxon>Eukaryota</taxon>
        <taxon>Viridiplantae</taxon>
        <taxon>Streptophyta</taxon>
        <taxon>Embryophyta</taxon>
        <taxon>Tracheophyta</taxon>
        <taxon>Spermatophyta</taxon>
        <taxon>Magnoliopsida</taxon>
        <taxon>eudicotyledons</taxon>
        <taxon>Gunneridae</taxon>
        <taxon>Pentapetalae</taxon>
        <taxon>rosids</taxon>
        <taxon>fabids</taxon>
        <taxon>Rosales</taxon>
        <taxon>Rosaceae</taxon>
        <taxon>Rosoideae</taxon>
        <taxon>Rosoideae incertae sedis</taxon>
        <taxon>Rosa</taxon>
    </lineage>
</organism>
<evidence type="ECO:0000313" key="1">
    <source>
        <dbReference type="EMBL" id="PRQ17680.1"/>
    </source>
</evidence>
<name>A0A2P6P6Y6_ROSCH</name>
<dbReference type="AlphaFoldDB" id="A0A2P6P6Y6"/>
<reference evidence="1 2" key="1">
    <citation type="journal article" date="2018" name="Nat. Genet.">
        <title>The Rosa genome provides new insights in the design of modern roses.</title>
        <authorList>
            <person name="Bendahmane M."/>
        </authorList>
    </citation>
    <scope>NUCLEOTIDE SEQUENCE [LARGE SCALE GENOMIC DNA]</scope>
    <source>
        <strain evidence="2">cv. Old Blush</strain>
    </source>
</reference>
<gene>
    <name evidence="1" type="ORF">RchiOBHm_Chr7g0197621</name>
</gene>